<feature type="coiled-coil region" evidence="6">
    <location>
        <begin position="307"/>
        <end position="386"/>
    </location>
</feature>
<keyword evidence="6" id="KW-0175">Coiled coil</keyword>
<dbReference type="InterPro" id="IPR033896">
    <property type="entry name" value="MEF2-like_N"/>
</dbReference>
<dbReference type="SMART" id="SM00432">
    <property type="entry name" value="MADS"/>
    <property type="match status" value="2"/>
</dbReference>
<evidence type="ECO:0000256" key="3">
    <source>
        <dbReference type="ARBA" id="ARBA00023125"/>
    </source>
</evidence>
<gene>
    <name evidence="8" type="ORF">F0562_020815</name>
</gene>
<evidence type="ECO:0000256" key="2">
    <source>
        <dbReference type="ARBA" id="ARBA00023015"/>
    </source>
</evidence>
<proteinExistence type="predicted"/>
<evidence type="ECO:0000256" key="4">
    <source>
        <dbReference type="ARBA" id="ARBA00023163"/>
    </source>
</evidence>
<evidence type="ECO:0000313" key="9">
    <source>
        <dbReference type="Proteomes" id="UP000325577"/>
    </source>
</evidence>
<accession>A0A5J5BST9</accession>
<dbReference type="SUPFAM" id="SSF55455">
    <property type="entry name" value="SRF-like"/>
    <property type="match status" value="2"/>
</dbReference>
<dbReference type="InterPro" id="IPR036879">
    <property type="entry name" value="TF_MADSbox_sf"/>
</dbReference>
<name>A0A5J5BST9_9ASTE</name>
<protein>
    <recommendedName>
        <fullName evidence="7">MADS-box domain-containing protein</fullName>
    </recommendedName>
</protein>
<dbReference type="EMBL" id="CM018033">
    <property type="protein sequence ID" value="KAA8545734.1"/>
    <property type="molecule type" value="Genomic_DNA"/>
</dbReference>
<dbReference type="PRINTS" id="PR00404">
    <property type="entry name" value="MADSDOMAIN"/>
</dbReference>
<evidence type="ECO:0000256" key="1">
    <source>
        <dbReference type="ARBA" id="ARBA00004123"/>
    </source>
</evidence>
<keyword evidence="5" id="KW-0539">Nucleus</keyword>
<dbReference type="PROSITE" id="PS50066">
    <property type="entry name" value="MADS_BOX_2"/>
    <property type="match status" value="2"/>
</dbReference>
<dbReference type="GO" id="GO:0000978">
    <property type="term" value="F:RNA polymerase II cis-regulatory region sequence-specific DNA binding"/>
    <property type="evidence" value="ECO:0007669"/>
    <property type="project" value="TreeGrafter"/>
</dbReference>
<comment type="subcellular location">
    <subcellularLocation>
        <location evidence="1">Nucleus</location>
    </subcellularLocation>
</comment>
<organism evidence="8 9">
    <name type="scientific">Nyssa sinensis</name>
    <dbReference type="NCBI Taxonomy" id="561372"/>
    <lineage>
        <taxon>Eukaryota</taxon>
        <taxon>Viridiplantae</taxon>
        <taxon>Streptophyta</taxon>
        <taxon>Embryophyta</taxon>
        <taxon>Tracheophyta</taxon>
        <taxon>Spermatophyta</taxon>
        <taxon>Magnoliopsida</taxon>
        <taxon>eudicotyledons</taxon>
        <taxon>Gunneridae</taxon>
        <taxon>Pentapetalae</taxon>
        <taxon>asterids</taxon>
        <taxon>Cornales</taxon>
        <taxon>Nyssaceae</taxon>
        <taxon>Nyssa</taxon>
    </lineage>
</organism>
<reference evidence="8 9" key="1">
    <citation type="submission" date="2019-09" db="EMBL/GenBank/DDBJ databases">
        <title>A chromosome-level genome assembly of the Chinese tupelo Nyssa sinensis.</title>
        <authorList>
            <person name="Yang X."/>
            <person name="Kang M."/>
            <person name="Yang Y."/>
            <person name="Xiong H."/>
            <person name="Wang M."/>
            <person name="Zhang Z."/>
            <person name="Wang Z."/>
            <person name="Wu H."/>
            <person name="Ma T."/>
            <person name="Liu J."/>
            <person name="Xi Z."/>
        </authorList>
    </citation>
    <scope>NUCLEOTIDE SEQUENCE [LARGE SCALE GENOMIC DNA]</scope>
    <source>
        <strain evidence="8">J267</strain>
        <tissue evidence="8">Leaf</tissue>
    </source>
</reference>
<dbReference type="PANTHER" id="PTHR11945">
    <property type="entry name" value="MADS BOX PROTEIN"/>
    <property type="match status" value="1"/>
</dbReference>
<keyword evidence="3" id="KW-0238">DNA-binding</keyword>
<evidence type="ECO:0000256" key="5">
    <source>
        <dbReference type="ARBA" id="ARBA00023242"/>
    </source>
</evidence>
<evidence type="ECO:0000256" key="6">
    <source>
        <dbReference type="SAM" id="Coils"/>
    </source>
</evidence>
<sequence length="429" mass="48198">MDKKSKGRQKIKMAKIKSESNLQVTFSKRRSGIFKKANELSTLCGAQVGIIVFSPGNKAFSFGHPGVESVVDRFLSRNPLPPAHSFMDQLVEAQRDVNVHELNMYLSHVENLVESEKKHGEAINQMWVSGNETPSWMTAPIHELNLQQLEFLKARMEELKQKVAEKTDQLVREAMNPLPFDANAPGIGGSSMTYHGFNHGYGPGRNSLIVSDMAKKASMGRQKIKMAKIEIKNHLQVTFSKRRSGLFKKASELCTLCGVEITIIVFSPAGKVFSFGHPNVESIIDRFLTRNPQPNSTMLHMVEAHRNASVRELNSQLTQLLNELEAEKKRGETLDHMRKASRNQCWWEAPIDELGLHELEQLKDSMEELKKNVNNQANKVLAEAANPLPFFTVNGTEIIDPFGRKPNQIHAAGSSNSHVHDFNYGQGFF</sequence>
<dbReference type="GO" id="GO:0046983">
    <property type="term" value="F:protein dimerization activity"/>
    <property type="evidence" value="ECO:0007669"/>
    <property type="project" value="InterPro"/>
</dbReference>
<dbReference type="InterPro" id="IPR002100">
    <property type="entry name" value="TF_MADSbox"/>
</dbReference>
<dbReference type="AlphaFoldDB" id="A0A5J5BST9"/>
<dbReference type="FunFam" id="3.40.1810.10:FF:000006">
    <property type="entry name" value="Agamous-like MADS-box protein AGL62"/>
    <property type="match status" value="2"/>
</dbReference>
<feature type="domain" description="MADS-box" evidence="7">
    <location>
        <begin position="6"/>
        <end position="66"/>
    </location>
</feature>
<keyword evidence="9" id="KW-1185">Reference proteome</keyword>
<keyword evidence="4" id="KW-0804">Transcription</keyword>
<dbReference type="OrthoDB" id="1898716at2759"/>
<dbReference type="Pfam" id="PF00319">
    <property type="entry name" value="SRF-TF"/>
    <property type="match status" value="2"/>
</dbReference>
<dbReference type="Proteomes" id="UP000325577">
    <property type="component" value="Linkage Group LG10"/>
</dbReference>
<feature type="coiled-coil region" evidence="6">
    <location>
        <begin position="142"/>
        <end position="176"/>
    </location>
</feature>
<evidence type="ECO:0000259" key="7">
    <source>
        <dbReference type="PROSITE" id="PS50066"/>
    </source>
</evidence>
<keyword evidence="2" id="KW-0805">Transcription regulation</keyword>
<dbReference type="Gene3D" id="6.10.140.920">
    <property type="match status" value="2"/>
</dbReference>
<dbReference type="CDD" id="cd00265">
    <property type="entry name" value="MADS_MEF2_like"/>
    <property type="match status" value="2"/>
</dbReference>
<dbReference type="PANTHER" id="PTHR11945:SF629">
    <property type="entry name" value="OS02G0164450 PROTEIN"/>
    <property type="match status" value="1"/>
</dbReference>
<evidence type="ECO:0000313" key="8">
    <source>
        <dbReference type="EMBL" id="KAA8545734.1"/>
    </source>
</evidence>
<feature type="domain" description="MADS-box" evidence="7">
    <location>
        <begin position="219"/>
        <end position="279"/>
    </location>
</feature>
<dbReference type="Gene3D" id="3.40.1810.10">
    <property type="entry name" value="Transcription factor, MADS-box"/>
    <property type="match status" value="2"/>
</dbReference>
<dbReference type="GO" id="GO:0005634">
    <property type="term" value="C:nucleus"/>
    <property type="evidence" value="ECO:0007669"/>
    <property type="project" value="UniProtKB-SubCell"/>
</dbReference>
<dbReference type="GO" id="GO:0000981">
    <property type="term" value="F:DNA-binding transcription factor activity, RNA polymerase II-specific"/>
    <property type="evidence" value="ECO:0007669"/>
    <property type="project" value="TreeGrafter"/>
</dbReference>
<dbReference type="GO" id="GO:0045944">
    <property type="term" value="P:positive regulation of transcription by RNA polymerase II"/>
    <property type="evidence" value="ECO:0007669"/>
    <property type="project" value="InterPro"/>
</dbReference>